<keyword evidence="2" id="KW-0904">Protein phosphatase</keyword>
<dbReference type="EMBL" id="CM026424">
    <property type="protein sequence ID" value="KAG0578188.1"/>
    <property type="molecule type" value="Genomic_DNA"/>
</dbReference>
<dbReference type="SUPFAM" id="SSF55753">
    <property type="entry name" value="Actin depolymerizing proteins"/>
    <property type="match status" value="1"/>
</dbReference>
<name>A0A8T0I6P4_CERPU</name>
<dbReference type="Pfam" id="PF25466">
    <property type="entry name" value="MPK1_gelsolin_C"/>
    <property type="match status" value="1"/>
</dbReference>
<evidence type="ECO:0000313" key="5">
    <source>
        <dbReference type="EMBL" id="KAG0578188.1"/>
    </source>
</evidence>
<dbReference type="Proteomes" id="UP000822688">
    <property type="component" value="Chromosome 4"/>
</dbReference>
<evidence type="ECO:0000256" key="1">
    <source>
        <dbReference type="ARBA" id="ARBA00022801"/>
    </source>
</evidence>
<proteinExistence type="predicted"/>
<dbReference type="InterPro" id="IPR029021">
    <property type="entry name" value="Prot-tyrosine_phosphatase-like"/>
</dbReference>
<organism evidence="5 6">
    <name type="scientific">Ceratodon purpureus</name>
    <name type="common">Fire moss</name>
    <name type="synonym">Dicranum purpureum</name>
    <dbReference type="NCBI Taxonomy" id="3225"/>
    <lineage>
        <taxon>Eukaryota</taxon>
        <taxon>Viridiplantae</taxon>
        <taxon>Streptophyta</taxon>
        <taxon>Embryophyta</taxon>
        <taxon>Bryophyta</taxon>
        <taxon>Bryophytina</taxon>
        <taxon>Bryopsida</taxon>
        <taxon>Dicranidae</taxon>
        <taxon>Pseudoditrichales</taxon>
        <taxon>Ditrichaceae</taxon>
        <taxon>Ceratodon</taxon>
    </lineage>
</organism>
<dbReference type="CDD" id="cd14498">
    <property type="entry name" value="DSP"/>
    <property type="match status" value="1"/>
</dbReference>
<dbReference type="SUPFAM" id="SSF52799">
    <property type="entry name" value="(Phosphotyrosine protein) phosphatases II"/>
    <property type="match status" value="1"/>
</dbReference>
<dbReference type="Gene3D" id="3.90.190.10">
    <property type="entry name" value="Protein tyrosine phosphatase superfamily"/>
    <property type="match status" value="1"/>
</dbReference>
<comment type="caution">
    <text evidence="5">The sequence shown here is derived from an EMBL/GenBank/DDBJ whole genome shotgun (WGS) entry which is preliminary data.</text>
</comment>
<dbReference type="PROSITE" id="PS50054">
    <property type="entry name" value="TYR_PHOSPHATASE_DUAL"/>
    <property type="match status" value="1"/>
</dbReference>
<reference evidence="5" key="1">
    <citation type="submission" date="2020-06" db="EMBL/GenBank/DDBJ databases">
        <title>WGS assembly of Ceratodon purpureus strain R40.</title>
        <authorList>
            <person name="Carey S.B."/>
            <person name="Jenkins J."/>
            <person name="Shu S."/>
            <person name="Lovell J.T."/>
            <person name="Sreedasyam A."/>
            <person name="Maumus F."/>
            <person name="Tiley G.P."/>
            <person name="Fernandez-Pozo N."/>
            <person name="Barry K."/>
            <person name="Chen C."/>
            <person name="Wang M."/>
            <person name="Lipzen A."/>
            <person name="Daum C."/>
            <person name="Saski C.A."/>
            <person name="Payton A.C."/>
            <person name="Mcbreen J.C."/>
            <person name="Conrad R.E."/>
            <person name="Kollar L.M."/>
            <person name="Olsson S."/>
            <person name="Huttunen S."/>
            <person name="Landis J.B."/>
            <person name="Wickett N.J."/>
            <person name="Johnson M.G."/>
            <person name="Rensing S.A."/>
            <person name="Grimwood J."/>
            <person name="Schmutz J."/>
            <person name="Mcdaniel S.F."/>
        </authorList>
    </citation>
    <scope>NUCLEOTIDE SEQUENCE</scope>
    <source>
        <strain evidence="5">R40</strain>
    </source>
</reference>
<protein>
    <submittedName>
        <fullName evidence="5">Uncharacterized protein</fullName>
    </submittedName>
</protein>
<keyword evidence="1" id="KW-0378">Hydrolase</keyword>
<dbReference type="InterPro" id="IPR000387">
    <property type="entry name" value="Tyr_Pase_dom"/>
</dbReference>
<dbReference type="Pfam" id="PF00782">
    <property type="entry name" value="DSPc"/>
    <property type="match status" value="1"/>
</dbReference>
<dbReference type="Gene3D" id="3.40.20.10">
    <property type="entry name" value="Severin"/>
    <property type="match status" value="1"/>
</dbReference>
<dbReference type="InterPro" id="IPR020422">
    <property type="entry name" value="TYR_PHOSPHATASE_DUAL_dom"/>
</dbReference>
<dbReference type="PANTHER" id="PTHR46381">
    <property type="entry name" value="MKPA PROTEIN"/>
    <property type="match status" value="1"/>
</dbReference>
<gene>
    <name evidence="5" type="ORF">KC19_4G004100</name>
</gene>
<evidence type="ECO:0000259" key="3">
    <source>
        <dbReference type="PROSITE" id="PS50054"/>
    </source>
</evidence>
<dbReference type="GO" id="GO:0004721">
    <property type="term" value="F:phosphoprotein phosphatase activity"/>
    <property type="evidence" value="ECO:0007669"/>
    <property type="project" value="UniProtKB-KW"/>
</dbReference>
<evidence type="ECO:0000313" key="6">
    <source>
        <dbReference type="Proteomes" id="UP000822688"/>
    </source>
</evidence>
<dbReference type="InterPro" id="IPR016130">
    <property type="entry name" value="Tyr_Pase_AS"/>
</dbReference>
<evidence type="ECO:0000259" key="4">
    <source>
        <dbReference type="PROSITE" id="PS50056"/>
    </source>
</evidence>
<dbReference type="PANTHER" id="PTHR46381:SF2">
    <property type="entry name" value="MAP KINASE PHOSPHATASE"/>
    <property type="match status" value="1"/>
</dbReference>
<dbReference type="InterPro" id="IPR000340">
    <property type="entry name" value="Dual-sp_phosphatase_cat-dom"/>
</dbReference>
<accession>A0A8T0I6P4</accession>
<dbReference type="InterPro" id="IPR029006">
    <property type="entry name" value="ADF-H/Gelsolin-like_dom_sf"/>
</dbReference>
<dbReference type="SMART" id="SM00195">
    <property type="entry name" value="DSPc"/>
    <property type="match status" value="1"/>
</dbReference>
<sequence length="848" mass="97148">MRVANFKTLVVQVETNNNNISICKNNTNKRIFNREEMIESNGLETNQCDRTLWKSTLWQSISAPPSPTAMPLQPNSHNILQNMQKNNIPLNPNCLIPQSRNLFHHPTLQSSQQKVTLKNEELCNESNQWLLQTYNNNKRGFIGSDMKLDLNAIQQNKDNCERTELQQKRDKFAYFDKECSQILDHIYLGSEAVARNRKTLQENGITHVLNCVGFVCEEYFPEDYSYKTLWLQDSPTEDITSILYDVFDYFEEVREEGGRVFVHCCQGVSRSTSLVIAYLMWMGKHTFEDAFQHVKATRGVTNPNMGFACQLLQCQKRMHAIPISPKSTLRMYRMAPHSPYDPMHLVPKKINNPHFSALDSRGVKCDNDMVSKAHHFTSQVVRYEKAKGRTIHIIEREEPEDFWNAFKKKDSHVNTFVNLESEANENNLMSTEKNLQIMNKSNLSLKIISLYDKDFETYMKAKDEKLMPKNINTRFDFIIQGHRDSGWIHLHKKCFDQSEKLTLKTYESTISSEKIEFKNCEDVGTTSRLPSSSLDASQCSSTSSLSFHSFLSNSSESPPSMTSPSISPPPSPTPIVSDVFSLKISSILPSINFHTNNLIPKAESISIPSSSNEKQDNQSNDSFSKDSFILESPKMLENVSLMNESNISISIDRHTSLPKTTLQIPTTSNENTTECAEIDNIKHEKDGLPKNLEQTSNVFVQNDRLGSSLEACCSFQREEKGESSSSRCKEKQKIHEYEPVLYEWPQMEKIDMFDADDLDSDGAFVLLVSNVNNKDEGCLYLWVGSSLQLENNQNSTTFNSDVEEQVEKHWQQIGKDLICQLHLHKNIHIEIVLDGKEPNEFWDYFING</sequence>
<dbReference type="PROSITE" id="PS50056">
    <property type="entry name" value="TYR_PHOSPHATASE_2"/>
    <property type="match status" value="1"/>
</dbReference>
<feature type="domain" description="Tyrosine-protein phosphatase" evidence="3">
    <location>
        <begin position="178"/>
        <end position="320"/>
    </location>
</feature>
<keyword evidence="6" id="KW-1185">Reference proteome</keyword>
<dbReference type="AlphaFoldDB" id="A0A8T0I6P4"/>
<evidence type="ECO:0000256" key="2">
    <source>
        <dbReference type="ARBA" id="ARBA00022912"/>
    </source>
</evidence>
<feature type="domain" description="Tyrosine specific protein phosphatases" evidence="4">
    <location>
        <begin position="237"/>
        <end position="298"/>
    </location>
</feature>
<dbReference type="PROSITE" id="PS00383">
    <property type="entry name" value="TYR_PHOSPHATASE_1"/>
    <property type="match status" value="1"/>
</dbReference>
<dbReference type="InterPro" id="IPR057528">
    <property type="entry name" value="MPK1_C"/>
</dbReference>